<protein>
    <submittedName>
        <fullName evidence="1">Uncharacterized protein</fullName>
    </submittedName>
</protein>
<name>A0AAN8TKC3_SOLBU</name>
<evidence type="ECO:0000313" key="1">
    <source>
        <dbReference type="EMBL" id="KAK6786812.1"/>
    </source>
</evidence>
<dbReference type="EMBL" id="JBANQN010000006">
    <property type="protein sequence ID" value="KAK6786812.1"/>
    <property type="molecule type" value="Genomic_DNA"/>
</dbReference>
<reference evidence="1 2" key="1">
    <citation type="submission" date="2024-02" db="EMBL/GenBank/DDBJ databases">
        <title>de novo genome assembly of Solanum bulbocastanum strain 11H21.</title>
        <authorList>
            <person name="Hosaka A.J."/>
        </authorList>
    </citation>
    <scope>NUCLEOTIDE SEQUENCE [LARGE SCALE GENOMIC DNA]</scope>
    <source>
        <tissue evidence="1">Young leaves</tissue>
    </source>
</reference>
<proteinExistence type="predicted"/>
<keyword evidence="2" id="KW-1185">Reference proteome</keyword>
<dbReference type="Proteomes" id="UP001371456">
    <property type="component" value="Unassembled WGS sequence"/>
</dbReference>
<evidence type="ECO:0000313" key="2">
    <source>
        <dbReference type="Proteomes" id="UP001371456"/>
    </source>
</evidence>
<gene>
    <name evidence="1" type="ORF">RDI58_015337</name>
</gene>
<sequence>MKLPDYIDAVSGPFVDFVVVSSSSSERLRFFELPAVDPSPEWSSKT</sequence>
<organism evidence="1 2">
    <name type="scientific">Solanum bulbocastanum</name>
    <name type="common">Wild potato</name>
    <dbReference type="NCBI Taxonomy" id="147425"/>
    <lineage>
        <taxon>Eukaryota</taxon>
        <taxon>Viridiplantae</taxon>
        <taxon>Streptophyta</taxon>
        <taxon>Embryophyta</taxon>
        <taxon>Tracheophyta</taxon>
        <taxon>Spermatophyta</taxon>
        <taxon>Magnoliopsida</taxon>
        <taxon>eudicotyledons</taxon>
        <taxon>Gunneridae</taxon>
        <taxon>Pentapetalae</taxon>
        <taxon>asterids</taxon>
        <taxon>lamiids</taxon>
        <taxon>Solanales</taxon>
        <taxon>Solanaceae</taxon>
        <taxon>Solanoideae</taxon>
        <taxon>Solaneae</taxon>
        <taxon>Solanum</taxon>
    </lineage>
</organism>
<dbReference type="AlphaFoldDB" id="A0AAN8TKC3"/>
<comment type="caution">
    <text evidence="1">The sequence shown here is derived from an EMBL/GenBank/DDBJ whole genome shotgun (WGS) entry which is preliminary data.</text>
</comment>
<accession>A0AAN8TKC3</accession>